<sequence>MLSIPTILGLVSFAAALTVDRRSMLSKKSSYPFGNIVAFGDELSDNGSGSYAHGVTGDPASVYGYDTWTNGPVAVTYLAKMLGMTLDDYAFGGCCGGSKYGATIDEAYRTSPAGAQSVKQQITNYTNAGAKDIKSSLGFVWVGENDLSEHTDAFWLGDPQNTNFAGNISSKIAEQVGRLFDLGAPYVFVANIYPKHIAPVTKKYLCNTNTDCVSTWGEVIQNANDAIESELKQFGDKIIYYDAFKYMEYVVSTASLHGFTAPDATTVYCDGMGDAIWKDCVTDKHGSHYLWMNFIQPTTKFHWYIARDMKNHIDWHFGL</sequence>
<comment type="caution">
    <text evidence="3">The sequence shown here is derived from an EMBL/GenBank/DDBJ whole genome shotgun (WGS) entry which is preliminary data.</text>
</comment>
<dbReference type="AlphaFoldDB" id="A0A9P4MAS5"/>
<keyword evidence="1" id="KW-0378">Hydrolase</keyword>
<dbReference type="GO" id="GO:0016787">
    <property type="term" value="F:hydrolase activity"/>
    <property type="evidence" value="ECO:0007669"/>
    <property type="project" value="UniProtKB-KW"/>
</dbReference>
<evidence type="ECO:0000256" key="2">
    <source>
        <dbReference type="SAM" id="SignalP"/>
    </source>
</evidence>
<dbReference type="OrthoDB" id="1600564at2759"/>
<dbReference type="PANTHER" id="PTHR45648:SF22">
    <property type="entry name" value="GDSL LIPASE_ACYLHYDROLASE FAMILY PROTEIN (AFU_ORTHOLOGUE AFUA_4G14700)"/>
    <property type="match status" value="1"/>
</dbReference>
<feature type="chain" id="PRO_5040137516" evidence="2">
    <location>
        <begin position="17"/>
        <end position="319"/>
    </location>
</feature>
<dbReference type="PANTHER" id="PTHR45648">
    <property type="entry name" value="GDSL LIPASE/ACYLHYDROLASE FAMILY PROTEIN (AFU_ORTHOLOGUE AFUA_4G14700)"/>
    <property type="match status" value="1"/>
</dbReference>
<gene>
    <name evidence="3" type="ORF">NA57DRAFT_70563</name>
</gene>
<feature type="signal peptide" evidence="2">
    <location>
        <begin position="1"/>
        <end position="16"/>
    </location>
</feature>
<dbReference type="EMBL" id="ML978121">
    <property type="protein sequence ID" value="KAF2104353.1"/>
    <property type="molecule type" value="Genomic_DNA"/>
</dbReference>
<accession>A0A9P4MAS5</accession>
<organism evidence="3 4">
    <name type="scientific">Rhizodiscina lignyota</name>
    <dbReference type="NCBI Taxonomy" id="1504668"/>
    <lineage>
        <taxon>Eukaryota</taxon>
        <taxon>Fungi</taxon>
        <taxon>Dikarya</taxon>
        <taxon>Ascomycota</taxon>
        <taxon>Pezizomycotina</taxon>
        <taxon>Dothideomycetes</taxon>
        <taxon>Pleosporomycetidae</taxon>
        <taxon>Aulographales</taxon>
        <taxon>Rhizodiscinaceae</taxon>
        <taxon>Rhizodiscina</taxon>
    </lineage>
</organism>
<proteinExistence type="predicted"/>
<name>A0A9P4MAS5_9PEZI</name>
<keyword evidence="2" id="KW-0732">Signal</keyword>
<dbReference type="Gene3D" id="3.40.50.1110">
    <property type="entry name" value="SGNH hydrolase"/>
    <property type="match status" value="1"/>
</dbReference>
<keyword evidence="4" id="KW-1185">Reference proteome</keyword>
<evidence type="ECO:0000313" key="3">
    <source>
        <dbReference type="EMBL" id="KAF2104353.1"/>
    </source>
</evidence>
<dbReference type="InterPro" id="IPR051058">
    <property type="entry name" value="GDSL_Est/Lipase"/>
</dbReference>
<evidence type="ECO:0000256" key="1">
    <source>
        <dbReference type="ARBA" id="ARBA00022801"/>
    </source>
</evidence>
<dbReference type="Proteomes" id="UP000799772">
    <property type="component" value="Unassembled WGS sequence"/>
</dbReference>
<reference evidence="3" key="1">
    <citation type="journal article" date="2020" name="Stud. Mycol.">
        <title>101 Dothideomycetes genomes: a test case for predicting lifestyles and emergence of pathogens.</title>
        <authorList>
            <person name="Haridas S."/>
            <person name="Albert R."/>
            <person name="Binder M."/>
            <person name="Bloem J."/>
            <person name="Labutti K."/>
            <person name="Salamov A."/>
            <person name="Andreopoulos B."/>
            <person name="Baker S."/>
            <person name="Barry K."/>
            <person name="Bills G."/>
            <person name="Bluhm B."/>
            <person name="Cannon C."/>
            <person name="Castanera R."/>
            <person name="Culley D."/>
            <person name="Daum C."/>
            <person name="Ezra D."/>
            <person name="Gonzalez J."/>
            <person name="Henrissat B."/>
            <person name="Kuo A."/>
            <person name="Liang C."/>
            <person name="Lipzen A."/>
            <person name="Lutzoni F."/>
            <person name="Magnuson J."/>
            <person name="Mondo S."/>
            <person name="Nolan M."/>
            <person name="Ohm R."/>
            <person name="Pangilinan J."/>
            <person name="Park H.-J."/>
            <person name="Ramirez L."/>
            <person name="Alfaro M."/>
            <person name="Sun H."/>
            <person name="Tritt A."/>
            <person name="Yoshinaga Y."/>
            <person name="Zwiers L.-H."/>
            <person name="Turgeon B."/>
            <person name="Goodwin S."/>
            <person name="Spatafora J."/>
            <person name="Crous P."/>
            <person name="Grigoriev I."/>
        </authorList>
    </citation>
    <scope>NUCLEOTIDE SEQUENCE</scope>
    <source>
        <strain evidence="3">CBS 133067</strain>
    </source>
</reference>
<dbReference type="InterPro" id="IPR036514">
    <property type="entry name" value="SGNH_hydro_sf"/>
</dbReference>
<protein>
    <submittedName>
        <fullName evidence="3">Uncharacterized protein</fullName>
    </submittedName>
</protein>
<evidence type="ECO:0000313" key="4">
    <source>
        <dbReference type="Proteomes" id="UP000799772"/>
    </source>
</evidence>